<feature type="transmembrane region" description="Helical" evidence="1">
    <location>
        <begin position="123"/>
        <end position="145"/>
    </location>
</feature>
<dbReference type="Proteomes" id="UP001367030">
    <property type="component" value="Unassembled WGS sequence"/>
</dbReference>
<name>A0ABU8XD48_9BURK</name>
<feature type="transmembrane region" description="Helical" evidence="1">
    <location>
        <begin position="12"/>
        <end position="32"/>
    </location>
</feature>
<keyword evidence="3" id="KW-0407">Ion channel</keyword>
<dbReference type="EMBL" id="JBBKZS010000012">
    <property type="protein sequence ID" value="MEJ8857756.1"/>
    <property type="molecule type" value="Genomic_DNA"/>
</dbReference>
<dbReference type="Gene3D" id="1.10.287.70">
    <property type="match status" value="1"/>
</dbReference>
<feature type="domain" description="Potassium channel" evidence="2">
    <location>
        <begin position="92"/>
        <end position="141"/>
    </location>
</feature>
<reference evidence="3 4" key="1">
    <citation type="submission" date="2024-03" db="EMBL/GenBank/DDBJ databases">
        <title>Novel species of the genus Variovorax.</title>
        <authorList>
            <person name="Liu Q."/>
            <person name="Xin Y.-H."/>
        </authorList>
    </citation>
    <scope>NUCLEOTIDE SEQUENCE [LARGE SCALE GENOMIC DNA]</scope>
    <source>
        <strain evidence="3 4">KACC 18901</strain>
    </source>
</reference>
<keyword evidence="1" id="KW-0812">Transmembrane</keyword>
<keyword evidence="3" id="KW-0406">Ion transport</keyword>
<protein>
    <submittedName>
        <fullName evidence="3">Potassium channel family protein</fullName>
    </submittedName>
</protein>
<gene>
    <name evidence="3" type="ORF">WKW79_24505</name>
</gene>
<evidence type="ECO:0000256" key="1">
    <source>
        <dbReference type="SAM" id="Phobius"/>
    </source>
</evidence>
<accession>A0ABU8XD48</accession>
<keyword evidence="1" id="KW-1133">Transmembrane helix</keyword>
<proteinExistence type="predicted"/>
<dbReference type="Pfam" id="PF07885">
    <property type="entry name" value="Ion_trans_2"/>
    <property type="match status" value="1"/>
</dbReference>
<dbReference type="RefSeq" id="WP_340337827.1">
    <property type="nucleotide sequence ID" value="NZ_JBBKZS010000012.1"/>
</dbReference>
<comment type="caution">
    <text evidence="3">The sequence shown here is derived from an EMBL/GenBank/DDBJ whole genome shotgun (WGS) entry which is preliminary data.</text>
</comment>
<keyword evidence="1" id="KW-0472">Membrane</keyword>
<dbReference type="InterPro" id="IPR013099">
    <property type="entry name" value="K_chnl_dom"/>
</dbReference>
<feature type="transmembrane region" description="Helical" evidence="1">
    <location>
        <begin position="53"/>
        <end position="76"/>
    </location>
</feature>
<evidence type="ECO:0000259" key="2">
    <source>
        <dbReference type="Pfam" id="PF07885"/>
    </source>
</evidence>
<keyword evidence="4" id="KW-1185">Reference proteome</keyword>
<sequence>MQLTRGHPVIDLLAWTIAAVMVVVSVLVHFETMTLISDRVVPWGVRRMQGRRTIVFALMALMLGHIAEIWLFALAIRAMLWFPAFGGIGGGFEGKVGDYLYFSAVNYTSLGYGEVFPLGSVRFVAVTEALTGLMMIGWSASFTYLKMEQLWQSRAIRPKHQQHPGPDK</sequence>
<dbReference type="GO" id="GO:0034220">
    <property type="term" value="P:monoatomic ion transmembrane transport"/>
    <property type="evidence" value="ECO:0007669"/>
    <property type="project" value="UniProtKB-KW"/>
</dbReference>
<dbReference type="SUPFAM" id="SSF81324">
    <property type="entry name" value="Voltage-gated potassium channels"/>
    <property type="match status" value="1"/>
</dbReference>
<evidence type="ECO:0000313" key="4">
    <source>
        <dbReference type="Proteomes" id="UP001367030"/>
    </source>
</evidence>
<evidence type="ECO:0000313" key="3">
    <source>
        <dbReference type="EMBL" id="MEJ8857756.1"/>
    </source>
</evidence>
<keyword evidence="3" id="KW-0813">Transport</keyword>
<organism evidence="3 4">
    <name type="scientific">Variovorax robiniae</name>
    <dbReference type="NCBI Taxonomy" id="1836199"/>
    <lineage>
        <taxon>Bacteria</taxon>
        <taxon>Pseudomonadati</taxon>
        <taxon>Pseudomonadota</taxon>
        <taxon>Betaproteobacteria</taxon>
        <taxon>Burkholderiales</taxon>
        <taxon>Comamonadaceae</taxon>
        <taxon>Variovorax</taxon>
    </lineage>
</organism>